<comment type="caution">
    <text evidence="5">The sequence shown here is derived from an EMBL/GenBank/DDBJ whole genome shotgun (WGS) entry which is preliminary data.</text>
</comment>
<dbReference type="GO" id="GO:0005975">
    <property type="term" value="P:carbohydrate metabolic process"/>
    <property type="evidence" value="ECO:0007669"/>
    <property type="project" value="InterPro"/>
</dbReference>
<accession>A0A0S7XRB4</accession>
<dbReference type="InterPro" id="IPR037018">
    <property type="entry name" value="GH65_N"/>
</dbReference>
<dbReference type="PANTHER" id="PTHR37469:SF2">
    <property type="entry name" value="CELLOBIONIC ACID PHOSPHORYLASE"/>
    <property type="match status" value="1"/>
</dbReference>
<dbReference type="Pfam" id="PF06165">
    <property type="entry name" value="GH94_b-supersand"/>
    <property type="match status" value="1"/>
</dbReference>
<dbReference type="SUPFAM" id="SSF74650">
    <property type="entry name" value="Galactose mutarotase-like"/>
    <property type="match status" value="1"/>
</dbReference>
<keyword evidence="2" id="KW-0808">Transferase</keyword>
<dbReference type="SMART" id="SM01068">
    <property type="entry name" value="CBM_X"/>
    <property type="match status" value="1"/>
</dbReference>
<name>A0A0S7XRB4_UNCSA</name>
<evidence type="ECO:0000256" key="1">
    <source>
        <dbReference type="ARBA" id="ARBA00022676"/>
    </source>
</evidence>
<feature type="domain" description="Glycosyl hydrolase 94 catalytic" evidence="4">
    <location>
        <begin position="304"/>
        <end position="730"/>
    </location>
</feature>
<evidence type="ECO:0000313" key="5">
    <source>
        <dbReference type="EMBL" id="KPJ64747.1"/>
    </source>
</evidence>
<evidence type="ECO:0000259" key="4">
    <source>
        <dbReference type="Pfam" id="PF17167"/>
    </source>
</evidence>
<dbReference type="InterPro" id="IPR011013">
    <property type="entry name" value="Gal_mutarotase_sf_dom"/>
</dbReference>
<sequence>MSYGHFSPDGYEYIITNPATPRPWANFLTNEIYACILSATGAGYSFYKDSRTERLTWFLGPNLYKDKPGKYIFIHDHDNHDAWSASWSPIRAKYNSYECHVGLGYQTIKQNYAGIESEATYFVPREEPCEIWLVKIRNHNSKPRNLSVFGYMEWWLGSTDYINFYNISLLWNRVAFDKKLNAVLAHKTAFYVEFDIKENPYVGFFSSSEPVSGWDCRKEIFLGTCNTEENPRGALRGICHNSDCDGEEAVGVLQHKISLKPGEEKTLVFVLGQTPGETEAEKIIKKYKDVKVAEKELDEIKKLWRSRIADNIKVETPDPDFNNMINIWVKYQLYICNLWSRSPSFYHEGQGGRGYRDSCQDAEGILAIDKEHTRNKIFKIAGLTRRDGTVAPGWSDTYGPFPNRPFKDHPTWLTSTVSAYIKETGDEEILNQNVPWLKDKWGEGGTQIVKWDQPAVEDGAGTLFDHLLAQLNFTYNDTSVHGIPRVGEADWNDALDMAGRRQIGESVWLGMAVVRSLKLLAEMAEHIGKDKIAVDLRKKAEIMTDRINKDGWDAQGEWYIAGYNDDLIPFGSSKNNEGKIFLNSQSWAILSGIVTSGRLTTMLKNTDKLLGGRHGYALLAPAYTKFNPGLGRIAMFSKGTKENAAIFCHAQTFMLAALCKAGMGNKAYEEMCKIMPNKQKDINLYKTEPYVYAEYLIGPEHPYAYGEGAFTWLTGTAGWTFLVGTEWILGAARDWEGLRIMPTIPSHWKKCKITRPFRGATYEIEIENPEGVEHGPVEVFVDGNKIEGNLIKPHGDGKSHKVKVILKK</sequence>
<keyword evidence="1" id="KW-0328">Glycosyltransferase</keyword>
<evidence type="ECO:0000259" key="3">
    <source>
        <dbReference type="Pfam" id="PF06165"/>
    </source>
</evidence>
<dbReference type="Proteomes" id="UP000051861">
    <property type="component" value="Unassembled WGS sequence"/>
</dbReference>
<dbReference type="InterPro" id="IPR008928">
    <property type="entry name" value="6-hairpin_glycosidase_sf"/>
</dbReference>
<dbReference type="Gene3D" id="1.50.10.10">
    <property type="match status" value="1"/>
</dbReference>
<proteinExistence type="predicted"/>
<protein>
    <submittedName>
        <fullName evidence="5">Uncharacterized protein</fullName>
    </submittedName>
</protein>
<dbReference type="InterPro" id="IPR052047">
    <property type="entry name" value="GH94_Enzymes"/>
</dbReference>
<evidence type="ECO:0000313" key="6">
    <source>
        <dbReference type="Proteomes" id="UP000051861"/>
    </source>
</evidence>
<dbReference type="Pfam" id="PF17167">
    <property type="entry name" value="Glyco_hydro_94"/>
    <property type="match status" value="1"/>
</dbReference>
<dbReference type="SUPFAM" id="SSF48208">
    <property type="entry name" value="Six-hairpin glycosidases"/>
    <property type="match status" value="1"/>
</dbReference>
<dbReference type="Gene3D" id="2.70.98.40">
    <property type="entry name" value="Glycoside hydrolase, family 65, N-terminal domain"/>
    <property type="match status" value="1"/>
</dbReference>
<feature type="domain" description="Glycosyl hydrolase 94 supersandwich" evidence="3">
    <location>
        <begin position="12"/>
        <end position="289"/>
    </location>
</feature>
<dbReference type="Gene3D" id="2.60.420.10">
    <property type="entry name" value="Maltose phosphorylase, domain 3"/>
    <property type="match status" value="1"/>
</dbReference>
<dbReference type="InterPro" id="IPR010383">
    <property type="entry name" value="Glyco_hydrolase_94_b-supersand"/>
</dbReference>
<dbReference type="GO" id="GO:0030246">
    <property type="term" value="F:carbohydrate binding"/>
    <property type="evidence" value="ECO:0007669"/>
    <property type="project" value="InterPro"/>
</dbReference>
<dbReference type="InterPro" id="IPR033432">
    <property type="entry name" value="GH94_catalytic"/>
</dbReference>
<reference evidence="5 6" key="1">
    <citation type="journal article" date="2015" name="Microbiome">
        <title>Genomic resolution of linkages in carbon, nitrogen, and sulfur cycling among widespread estuary sediment bacteria.</title>
        <authorList>
            <person name="Baker B.J."/>
            <person name="Lazar C.S."/>
            <person name="Teske A.P."/>
            <person name="Dick G.J."/>
        </authorList>
    </citation>
    <scope>NUCLEOTIDE SEQUENCE [LARGE SCALE GENOMIC DNA]</scope>
    <source>
        <strain evidence="5">DG_54_3</strain>
    </source>
</reference>
<gene>
    <name evidence="5" type="ORF">AMJ44_12175</name>
</gene>
<organism evidence="5 6">
    <name type="scientific">candidate division WOR-1 bacterium DG_54_3</name>
    <dbReference type="NCBI Taxonomy" id="1703775"/>
    <lineage>
        <taxon>Bacteria</taxon>
        <taxon>Bacillati</taxon>
        <taxon>Saganbacteria</taxon>
    </lineage>
</organism>
<dbReference type="EMBL" id="LIZX01000164">
    <property type="protein sequence ID" value="KPJ64747.1"/>
    <property type="molecule type" value="Genomic_DNA"/>
</dbReference>
<dbReference type="GO" id="GO:0016757">
    <property type="term" value="F:glycosyltransferase activity"/>
    <property type="evidence" value="ECO:0007669"/>
    <property type="project" value="UniProtKB-KW"/>
</dbReference>
<evidence type="ECO:0000256" key="2">
    <source>
        <dbReference type="ARBA" id="ARBA00022679"/>
    </source>
</evidence>
<dbReference type="AlphaFoldDB" id="A0A0S7XRB4"/>
<dbReference type="PANTHER" id="PTHR37469">
    <property type="entry name" value="CELLOBIONIC ACID PHOSPHORYLASE-RELATED"/>
    <property type="match status" value="1"/>
</dbReference>
<dbReference type="InterPro" id="IPR012341">
    <property type="entry name" value="6hp_glycosidase-like_sf"/>
</dbReference>